<dbReference type="InterPro" id="IPR046030">
    <property type="entry name" value="DUF5988"/>
</dbReference>
<dbReference type="Proteomes" id="UP001519363">
    <property type="component" value="Unassembled WGS sequence"/>
</dbReference>
<evidence type="ECO:0000313" key="2">
    <source>
        <dbReference type="Proteomes" id="UP001519363"/>
    </source>
</evidence>
<evidence type="ECO:0000313" key="1">
    <source>
        <dbReference type="EMBL" id="MBP2471893.1"/>
    </source>
</evidence>
<proteinExistence type="predicted"/>
<comment type="caution">
    <text evidence="1">The sequence shown here is derived from an EMBL/GenBank/DDBJ whole genome shotgun (WGS) entry which is preliminary data.</text>
</comment>
<protein>
    <submittedName>
        <fullName evidence="1">Uncharacterized protein</fullName>
    </submittedName>
</protein>
<gene>
    <name evidence="1" type="ORF">JOF53_000765</name>
</gene>
<dbReference type="RefSeq" id="WP_209706324.1">
    <property type="nucleotide sequence ID" value="NZ_JAGIOO010000001.1"/>
</dbReference>
<reference evidence="1 2" key="1">
    <citation type="submission" date="2021-03" db="EMBL/GenBank/DDBJ databases">
        <title>Sequencing the genomes of 1000 actinobacteria strains.</title>
        <authorList>
            <person name="Klenk H.-P."/>
        </authorList>
    </citation>
    <scope>NUCLEOTIDE SEQUENCE [LARGE SCALE GENOMIC DNA]</scope>
    <source>
        <strain evidence="1 2">DSM 44580</strain>
    </source>
</reference>
<sequence length="69" mass="8084">MSEQTPNAVLVGDRNWIPDTQRLRHVPDGETLVKVFSGHRYENYRASEQETTIGEHRVRVFRWASSSER</sequence>
<keyword evidence="2" id="KW-1185">Reference proteome</keyword>
<dbReference type="EMBL" id="JAGIOO010000001">
    <property type="protein sequence ID" value="MBP2471893.1"/>
    <property type="molecule type" value="Genomic_DNA"/>
</dbReference>
<name>A0ABS5A5M0_9PSEU</name>
<organism evidence="1 2">
    <name type="scientific">Crossiella equi</name>
    <dbReference type="NCBI Taxonomy" id="130796"/>
    <lineage>
        <taxon>Bacteria</taxon>
        <taxon>Bacillati</taxon>
        <taxon>Actinomycetota</taxon>
        <taxon>Actinomycetes</taxon>
        <taxon>Pseudonocardiales</taxon>
        <taxon>Pseudonocardiaceae</taxon>
        <taxon>Crossiella</taxon>
    </lineage>
</organism>
<accession>A0ABS5A5M0</accession>
<dbReference type="Pfam" id="PF19450">
    <property type="entry name" value="DUF5988"/>
    <property type="match status" value="1"/>
</dbReference>